<dbReference type="FunFam" id="1.10.340.30:FF:000004">
    <property type="entry name" value="DNA-3-methyladenine glycosylase II"/>
    <property type="match status" value="1"/>
</dbReference>
<dbReference type="Pfam" id="PF07934">
    <property type="entry name" value="OGG_N"/>
    <property type="match status" value="1"/>
</dbReference>
<dbReference type="STRING" id="1469647.BC351_19575"/>
<keyword evidence="5" id="KW-0378">Hydrolase</keyword>
<dbReference type="GO" id="GO:0032131">
    <property type="term" value="F:alkylated DNA binding"/>
    <property type="evidence" value="ECO:0007669"/>
    <property type="project" value="TreeGrafter"/>
</dbReference>
<name>A0A1V4HP83_9BACL</name>
<sequence length="316" mass="36359">MQPYQPFNPSILQWCDLTSTLTLPIPEPFRYEQNIGYLSRSTNECLFHVDNSEIFKLIRIGDNSVLTAVNSEDNRLLHIRLLTHQQAMVTPALRAEVARYVWEWFDLGTNLAPFYALAKGDPILSQVTQDFYGLRLMGIPDLFEAMSWGIIGQQINLTFAYTLKRRLVETFGTRFDWEGRTYWAFPTPQRIAELTPDALTVLQFTGKKAEYLIGVAKLMAEGFLSKEALFRKEDFAEMEKELLHIRGIGPWTANYVLMRCLRNPAAFPLADVGLHNALKHVLGLEQKPSLSHIQELAEGWSGWEAYATFYLWRVLY</sequence>
<dbReference type="Proteomes" id="UP000190626">
    <property type="component" value="Unassembled WGS sequence"/>
</dbReference>
<dbReference type="PANTHER" id="PTHR43003:SF12">
    <property type="entry name" value="DNA-3-METHYLADENINE GLYCOSYLASE"/>
    <property type="match status" value="1"/>
</dbReference>
<dbReference type="GO" id="GO:0032993">
    <property type="term" value="C:protein-DNA complex"/>
    <property type="evidence" value="ECO:0007669"/>
    <property type="project" value="TreeGrafter"/>
</dbReference>
<dbReference type="SMART" id="SM00478">
    <property type="entry name" value="ENDO3c"/>
    <property type="match status" value="1"/>
</dbReference>
<dbReference type="AlphaFoldDB" id="A0A1V4HP83"/>
<dbReference type="GO" id="GO:0006289">
    <property type="term" value="P:nucleotide-excision repair"/>
    <property type="evidence" value="ECO:0007669"/>
    <property type="project" value="InterPro"/>
</dbReference>
<keyword evidence="4" id="KW-0227">DNA damage</keyword>
<dbReference type="GO" id="GO:0006285">
    <property type="term" value="P:base-excision repair, AP site formation"/>
    <property type="evidence" value="ECO:0007669"/>
    <property type="project" value="TreeGrafter"/>
</dbReference>
<evidence type="ECO:0000256" key="4">
    <source>
        <dbReference type="ARBA" id="ARBA00022763"/>
    </source>
</evidence>
<dbReference type="InterPro" id="IPR011257">
    <property type="entry name" value="DNA_glycosylase"/>
</dbReference>
<dbReference type="SUPFAM" id="SSF48150">
    <property type="entry name" value="DNA-glycosylase"/>
    <property type="match status" value="1"/>
</dbReference>
<keyword evidence="6" id="KW-0234">DNA repair</keyword>
<dbReference type="GO" id="GO:0008725">
    <property type="term" value="F:DNA-3-methyladenine glycosylase activity"/>
    <property type="evidence" value="ECO:0007669"/>
    <property type="project" value="TreeGrafter"/>
</dbReference>
<dbReference type="GO" id="GO:0008534">
    <property type="term" value="F:oxidized purine nucleobase lesion DNA N-glycosylase activity"/>
    <property type="evidence" value="ECO:0007669"/>
    <property type="project" value="InterPro"/>
</dbReference>
<evidence type="ECO:0000313" key="9">
    <source>
        <dbReference type="Proteomes" id="UP000190626"/>
    </source>
</evidence>
<dbReference type="OrthoDB" id="9785929at2"/>
<keyword evidence="9" id="KW-1185">Reference proteome</keyword>
<protein>
    <recommendedName>
        <fullName evidence="3">DNA-3-methyladenine glycosylase II</fullName>
        <ecNumber evidence="3">3.2.2.21</ecNumber>
    </recommendedName>
</protein>
<comment type="similarity">
    <text evidence="2">Belongs to the alkylbase DNA glycosidase AlkA family.</text>
</comment>
<comment type="catalytic activity">
    <reaction evidence="1">
        <text>Hydrolysis of alkylated DNA, releasing 3-methyladenine, 3-methylguanine, 7-methylguanine and 7-methyladenine.</text>
        <dbReference type="EC" id="3.2.2.21"/>
    </reaction>
</comment>
<evidence type="ECO:0000256" key="5">
    <source>
        <dbReference type="ARBA" id="ARBA00022801"/>
    </source>
</evidence>
<evidence type="ECO:0000256" key="2">
    <source>
        <dbReference type="ARBA" id="ARBA00010817"/>
    </source>
</evidence>
<evidence type="ECO:0000256" key="3">
    <source>
        <dbReference type="ARBA" id="ARBA00012000"/>
    </source>
</evidence>
<dbReference type="Gene3D" id="1.10.1670.10">
    <property type="entry name" value="Helix-hairpin-Helix base-excision DNA repair enzymes (C-terminal)"/>
    <property type="match status" value="1"/>
</dbReference>
<dbReference type="EC" id="3.2.2.21" evidence="3"/>
<proteinExistence type="inferred from homology"/>
<dbReference type="GO" id="GO:0043916">
    <property type="term" value="F:DNA-7-methylguanine glycosylase activity"/>
    <property type="evidence" value="ECO:0007669"/>
    <property type="project" value="TreeGrafter"/>
</dbReference>
<gene>
    <name evidence="8" type="ORF">BC351_19575</name>
</gene>
<dbReference type="PANTHER" id="PTHR43003">
    <property type="entry name" value="DNA-3-METHYLADENINE GLYCOSYLASE"/>
    <property type="match status" value="1"/>
</dbReference>
<dbReference type="InterPro" id="IPR051912">
    <property type="entry name" value="Alkylbase_DNA_Glycosylase/TA"/>
</dbReference>
<evidence type="ECO:0000259" key="7">
    <source>
        <dbReference type="SMART" id="SM00478"/>
    </source>
</evidence>
<feature type="domain" description="HhH-GPD" evidence="7">
    <location>
        <begin position="151"/>
        <end position="316"/>
    </location>
</feature>
<dbReference type="CDD" id="cd00056">
    <property type="entry name" value="ENDO3c"/>
    <property type="match status" value="1"/>
</dbReference>
<evidence type="ECO:0000256" key="1">
    <source>
        <dbReference type="ARBA" id="ARBA00000086"/>
    </source>
</evidence>
<dbReference type="GO" id="GO:0006307">
    <property type="term" value="P:DNA alkylation repair"/>
    <property type="evidence" value="ECO:0007669"/>
    <property type="project" value="TreeGrafter"/>
</dbReference>
<dbReference type="EMBL" id="MBTG01000006">
    <property type="protein sequence ID" value="OPH59684.1"/>
    <property type="molecule type" value="Genomic_DNA"/>
</dbReference>
<dbReference type="Gene3D" id="3.30.310.20">
    <property type="entry name" value="DNA-3-methyladenine glycosylase AlkA, N-terminal domain"/>
    <property type="match status" value="1"/>
</dbReference>
<organism evidence="8 9">
    <name type="scientific">Paenibacillus ferrarius</name>
    <dbReference type="NCBI Taxonomy" id="1469647"/>
    <lineage>
        <taxon>Bacteria</taxon>
        <taxon>Bacillati</taxon>
        <taxon>Bacillota</taxon>
        <taxon>Bacilli</taxon>
        <taxon>Bacillales</taxon>
        <taxon>Paenibacillaceae</taxon>
        <taxon>Paenibacillus</taxon>
    </lineage>
</organism>
<evidence type="ECO:0000313" key="8">
    <source>
        <dbReference type="EMBL" id="OPH59684.1"/>
    </source>
</evidence>
<evidence type="ECO:0000256" key="6">
    <source>
        <dbReference type="ARBA" id="ARBA00023204"/>
    </source>
</evidence>
<reference evidence="9" key="1">
    <citation type="submission" date="2016-07" db="EMBL/GenBank/DDBJ databases">
        <authorList>
            <person name="Florea S."/>
            <person name="Webb J.S."/>
            <person name="Jaromczyk J."/>
            <person name="Schardl C.L."/>
        </authorList>
    </citation>
    <scope>NUCLEOTIDE SEQUENCE [LARGE SCALE GENOMIC DNA]</scope>
    <source>
        <strain evidence="9">CY1</strain>
    </source>
</reference>
<dbReference type="InterPro" id="IPR037046">
    <property type="entry name" value="AlkA_N_sf"/>
</dbReference>
<dbReference type="GO" id="GO:0005737">
    <property type="term" value="C:cytoplasm"/>
    <property type="evidence" value="ECO:0007669"/>
    <property type="project" value="TreeGrafter"/>
</dbReference>
<dbReference type="InterPro" id="IPR003265">
    <property type="entry name" value="HhH-GPD_domain"/>
</dbReference>
<dbReference type="Pfam" id="PF00730">
    <property type="entry name" value="HhH-GPD"/>
    <property type="match status" value="1"/>
</dbReference>
<accession>A0A1V4HP83</accession>
<comment type="caution">
    <text evidence="8">The sequence shown here is derived from an EMBL/GenBank/DDBJ whole genome shotgun (WGS) entry which is preliminary data.</text>
</comment>
<dbReference type="InterPro" id="IPR023170">
    <property type="entry name" value="HhH_base_excis_C"/>
</dbReference>
<dbReference type="InterPro" id="IPR012904">
    <property type="entry name" value="OGG_N"/>
</dbReference>
<dbReference type="Gene3D" id="1.10.340.30">
    <property type="entry name" value="Hypothetical protein, domain 2"/>
    <property type="match status" value="1"/>
</dbReference>
<dbReference type="RefSeq" id="WP_079410378.1">
    <property type="nucleotide sequence ID" value="NZ_MBTG01000006.1"/>
</dbReference>